<protein>
    <submittedName>
        <fullName evidence="1">Uncharacterized protein</fullName>
    </submittedName>
</protein>
<keyword evidence="2" id="KW-1185">Reference proteome</keyword>
<name>B9RX08_RICCO</name>
<evidence type="ECO:0000313" key="1">
    <source>
        <dbReference type="EMBL" id="EEF44037.1"/>
    </source>
</evidence>
<proteinExistence type="predicted"/>
<dbReference type="EMBL" id="EQ973826">
    <property type="protein sequence ID" value="EEF44037.1"/>
    <property type="molecule type" value="Genomic_DNA"/>
</dbReference>
<dbReference type="InParanoid" id="B9RX08"/>
<sequence>MALNRKEIQRVRTEESQARVGSFSPDILFVSKAKRELNQGRYSERKRHPNLGRVSNKIETFLLKSNCLPIQQGLRERLRALCGIRTVSKKRDLNPHDF</sequence>
<accession>B9RX08</accession>
<dbReference type="AlphaFoldDB" id="B9RX08"/>
<organism evidence="1 2">
    <name type="scientific">Ricinus communis</name>
    <name type="common">Castor bean</name>
    <dbReference type="NCBI Taxonomy" id="3988"/>
    <lineage>
        <taxon>Eukaryota</taxon>
        <taxon>Viridiplantae</taxon>
        <taxon>Streptophyta</taxon>
        <taxon>Embryophyta</taxon>
        <taxon>Tracheophyta</taxon>
        <taxon>Spermatophyta</taxon>
        <taxon>Magnoliopsida</taxon>
        <taxon>eudicotyledons</taxon>
        <taxon>Gunneridae</taxon>
        <taxon>Pentapetalae</taxon>
        <taxon>rosids</taxon>
        <taxon>fabids</taxon>
        <taxon>Malpighiales</taxon>
        <taxon>Euphorbiaceae</taxon>
        <taxon>Acalyphoideae</taxon>
        <taxon>Acalypheae</taxon>
        <taxon>Ricinus</taxon>
    </lineage>
</organism>
<dbReference type="Proteomes" id="UP000008311">
    <property type="component" value="Unassembled WGS sequence"/>
</dbReference>
<gene>
    <name evidence="1" type="ORF">RCOM_0815290</name>
</gene>
<reference evidence="2" key="1">
    <citation type="journal article" date="2010" name="Nat. Biotechnol.">
        <title>Draft genome sequence of the oilseed species Ricinus communis.</title>
        <authorList>
            <person name="Chan A.P."/>
            <person name="Crabtree J."/>
            <person name="Zhao Q."/>
            <person name="Lorenzi H."/>
            <person name="Orvis J."/>
            <person name="Puiu D."/>
            <person name="Melake-Berhan A."/>
            <person name="Jones K.M."/>
            <person name="Redman J."/>
            <person name="Chen G."/>
            <person name="Cahoon E.B."/>
            <person name="Gedil M."/>
            <person name="Stanke M."/>
            <person name="Haas B.J."/>
            <person name="Wortman J.R."/>
            <person name="Fraser-Liggett C.M."/>
            <person name="Ravel J."/>
            <person name="Rabinowicz P.D."/>
        </authorList>
    </citation>
    <scope>NUCLEOTIDE SEQUENCE [LARGE SCALE GENOMIC DNA]</scope>
    <source>
        <strain evidence="2">cv. Hale</strain>
    </source>
</reference>
<evidence type="ECO:0000313" key="2">
    <source>
        <dbReference type="Proteomes" id="UP000008311"/>
    </source>
</evidence>